<comment type="caution">
    <text evidence="1">The sequence shown here is derived from an EMBL/GenBank/DDBJ whole genome shotgun (WGS) entry which is preliminary data.</text>
</comment>
<evidence type="ECO:0000313" key="1">
    <source>
        <dbReference type="EMBL" id="KAB2576558.1"/>
    </source>
</evidence>
<dbReference type="EMBL" id="VCHE01000023">
    <property type="protein sequence ID" value="KAB2576558.1"/>
    <property type="molecule type" value="Genomic_DNA"/>
</dbReference>
<dbReference type="OrthoDB" id="3204049at2759"/>
<dbReference type="AlphaFoldDB" id="A0A5N5DFH0"/>
<name>A0A5N5DFH0_9PEZI</name>
<reference evidence="1 2" key="1">
    <citation type="journal article" date="2019" name="Sci. Rep.">
        <title>A multi-omics analysis of the grapevine pathogen Lasiodiplodia theobromae reveals that temperature affects the expression of virulence- and pathogenicity-related genes.</title>
        <authorList>
            <person name="Felix C."/>
            <person name="Meneses R."/>
            <person name="Goncalves M.F.M."/>
            <person name="Tilleman L."/>
            <person name="Duarte A.S."/>
            <person name="Jorrin-Novo J.V."/>
            <person name="Van de Peer Y."/>
            <person name="Deforce D."/>
            <person name="Van Nieuwerburgh F."/>
            <person name="Esteves A.C."/>
            <person name="Alves A."/>
        </authorList>
    </citation>
    <scope>NUCLEOTIDE SEQUENCE [LARGE SCALE GENOMIC DNA]</scope>
    <source>
        <strain evidence="1 2">LA-SOL3</strain>
    </source>
</reference>
<dbReference type="Proteomes" id="UP000325902">
    <property type="component" value="Unassembled WGS sequence"/>
</dbReference>
<proteinExistence type="predicted"/>
<evidence type="ECO:0000313" key="2">
    <source>
        <dbReference type="Proteomes" id="UP000325902"/>
    </source>
</evidence>
<sequence length="314" mass="35680">MAHQTHNIPWEALSSSFDAVKIGARGTPERHTILETQSGEAAQKKRDHFVRVFMKTLEDFSNSERKKYPAEFKTYDDEAIILPDDVAQKAQEYLHSPLVWPSSMDATRFSKAADWKDGFSSVCDDRADVVMALLVVNEIEPLLKIAHLEAEPLKHLWNFGGPNPGFNNIARAALMSYLFLNVIYCRPQLWMPEGSEGGGRGLQSDYRVMGAFVKVLMGATQSRGSDAWTVPHREFFGREFSYGENGQKLRDEGVDPLAPGNAERLKDYLKLCWNHLIRVHVVTKEAGMDIEWPRLVKEEIHWLWGPSAFPDLYT</sequence>
<gene>
    <name evidence="1" type="ORF">DBV05_g4789</name>
</gene>
<organism evidence="1 2">
    <name type="scientific">Lasiodiplodia theobromae</name>
    <dbReference type="NCBI Taxonomy" id="45133"/>
    <lineage>
        <taxon>Eukaryota</taxon>
        <taxon>Fungi</taxon>
        <taxon>Dikarya</taxon>
        <taxon>Ascomycota</taxon>
        <taxon>Pezizomycotina</taxon>
        <taxon>Dothideomycetes</taxon>
        <taxon>Dothideomycetes incertae sedis</taxon>
        <taxon>Botryosphaeriales</taxon>
        <taxon>Botryosphaeriaceae</taxon>
        <taxon>Lasiodiplodia</taxon>
    </lineage>
</organism>
<accession>A0A5N5DFH0</accession>
<keyword evidence="2" id="KW-1185">Reference proteome</keyword>
<protein>
    <submittedName>
        <fullName evidence="1">Uncharacterized protein</fullName>
    </submittedName>
</protein>